<evidence type="ECO:0000313" key="3">
    <source>
        <dbReference type="Proteomes" id="UP001549321"/>
    </source>
</evidence>
<dbReference type="PROSITE" id="PS51257">
    <property type="entry name" value="PROKAR_LIPOPROTEIN"/>
    <property type="match status" value="1"/>
</dbReference>
<organism evidence="2 3">
    <name type="scientific">Kaistia defluvii</name>
    <dbReference type="NCBI Taxonomy" id="410841"/>
    <lineage>
        <taxon>Bacteria</taxon>
        <taxon>Pseudomonadati</taxon>
        <taxon>Pseudomonadota</taxon>
        <taxon>Alphaproteobacteria</taxon>
        <taxon>Hyphomicrobiales</taxon>
        <taxon>Kaistiaceae</taxon>
        <taxon>Kaistia</taxon>
    </lineage>
</organism>
<gene>
    <name evidence="2" type="ORF">ABIE08_001988</name>
</gene>
<sequence>MMVKGNRLLACAAILLATFALAACNNTLSSGSSSGSATASAPTTPALPAVPLANAKFSFAPVTGAPGNILTKLSSQLGQEALAQNVALVPSGDPQANYVVKGYLSAVGDSTGTILVYVWDVLDASGRRVHRISGQETSANGSQDPWQGVDDATISNVARRTVASIVAWGSGA</sequence>
<protein>
    <recommendedName>
        <fullName evidence="4">Lipoprotein</fullName>
    </recommendedName>
</protein>
<evidence type="ECO:0008006" key="4">
    <source>
        <dbReference type="Google" id="ProtNLM"/>
    </source>
</evidence>
<evidence type="ECO:0000313" key="2">
    <source>
        <dbReference type="EMBL" id="MET4634075.1"/>
    </source>
</evidence>
<proteinExistence type="predicted"/>
<keyword evidence="1" id="KW-0732">Signal</keyword>
<accession>A0ABV2R0A9</accession>
<feature type="signal peptide" evidence="1">
    <location>
        <begin position="1"/>
        <end position="22"/>
    </location>
</feature>
<keyword evidence="3" id="KW-1185">Reference proteome</keyword>
<evidence type="ECO:0000256" key="1">
    <source>
        <dbReference type="SAM" id="SignalP"/>
    </source>
</evidence>
<dbReference type="Proteomes" id="UP001549321">
    <property type="component" value="Unassembled WGS sequence"/>
</dbReference>
<feature type="chain" id="PRO_5046593211" description="Lipoprotein" evidence="1">
    <location>
        <begin position="23"/>
        <end position="172"/>
    </location>
</feature>
<name>A0ABV2R0A9_9HYPH</name>
<reference evidence="2 3" key="1">
    <citation type="submission" date="2024-06" db="EMBL/GenBank/DDBJ databases">
        <title>Sorghum-associated microbial communities from plants grown in Nebraska, USA.</title>
        <authorList>
            <person name="Schachtman D."/>
        </authorList>
    </citation>
    <scope>NUCLEOTIDE SEQUENCE [LARGE SCALE GENOMIC DNA]</scope>
    <source>
        <strain evidence="2 3">3207</strain>
    </source>
</reference>
<comment type="caution">
    <text evidence="2">The sequence shown here is derived from an EMBL/GenBank/DDBJ whole genome shotgun (WGS) entry which is preliminary data.</text>
</comment>
<dbReference type="EMBL" id="JBEPSM010000001">
    <property type="protein sequence ID" value="MET4634075.1"/>
    <property type="molecule type" value="Genomic_DNA"/>
</dbReference>